<dbReference type="PANTHER" id="PTHR10257">
    <property type="entry name" value="SERINE/THREONINE PROTEIN PHOSPHATASE 2A PP2A REGULATORY SUBUNIT B"/>
    <property type="match status" value="1"/>
</dbReference>
<reference evidence="2" key="1">
    <citation type="submission" date="2016-06" db="EMBL/GenBank/DDBJ databases">
        <title>Parallel loss of symbiosis genes in relatives of nitrogen-fixing non-legume Parasponia.</title>
        <authorList>
            <person name="Van Velzen R."/>
            <person name="Holmer R."/>
            <person name="Bu F."/>
            <person name="Rutten L."/>
            <person name="Van Zeijl A."/>
            <person name="Liu W."/>
            <person name="Santuari L."/>
            <person name="Cao Q."/>
            <person name="Sharma T."/>
            <person name="Shen D."/>
            <person name="Roswanjaya Y."/>
            <person name="Wardhani T."/>
            <person name="Kalhor M.S."/>
            <person name="Jansen J."/>
            <person name="Van den Hoogen J."/>
            <person name="Gungor B."/>
            <person name="Hartog M."/>
            <person name="Hontelez J."/>
            <person name="Verver J."/>
            <person name="Yang W.-C."/>
            <person name="Schijlen E."/>
            <person name="Repin R."/>
            <person name="Schilthuizen M."/>
            <person name="Schranz E."/>
            <person name="Heidstra R."/>
            <person name="Miyata K."/>
            <person name="Fedorova E."/>
            <person name="Kohlen W."/>
            <person name="Bisseling T."/>
            <person name="Smit S."/>
            <person name="Geurts R."/>
        </authorList>
    </citation>
    <scope>NUCLEOTIDE SEQUENCE [LARGE SCALE GENOMIC DNA]</scope>
    <source>
        <strain evidence="2">cv. WU1-14</strain>
    </source>
</reference>
<dbReference type="Gene3D" id="1.25.10.10">
    <property type="entry name" value="Leucine-rich Repeat Variant"/>
    <property type="match status" value="1"/>
</dbReference>
<dbReference type="Pfam" id="PF01603">
    <property type="entry name" value="B56"/>
    <property type="match status" value="1"/>
</dbReference>
<protein>
    <submittedName>
        <fullName evidence="1">Protein phosphatase</fullName>
    </submittedName>
</protein>
<keyword evidence="2" id="KW-1185">Reference proteome</keyword>
<dbReference type="PANTHER" id="PTHR10257:SF60">
    <property type="entry name" value="SERINE_THREONINE PROTEIN PHOSPHATASE 2A 55 KDA REGULATORY SUBUNIT B' DELTA ISOFORM"/>
    <property type="match status" value="1"/>
</dbReference>
<dbReference type="GO" id="GO:0019888">
    <property type="term" value="F:protein phosphatase regulator activity"/>
    <property type="evidence" value="ECO:0007669"/>
    <property type="project" value="InterPro"/>
</dbReference>
<dbReference type="InterPro" id="IPR002554">
    <property type="entry name" value="PP2A_B56"/>
</dbReference>
<dbReference type="AlphaFoldDB" id="A0A2P5CUM3"/>
<accession>A0A2P5CUM3</accession>
<dbReference type="InterPro" id="IPR011989">
    <property type="entry name" value="ARM-like"/>
</dbReference>
<name>A0A2P5CUM3_PARAD</name>
<dbReference type="GO" id="GO:0007165">
    <property type="term" value="P:signal transduction"/>
    <property type="evidence" value="ECO:0007669"/>
    <property type="project" value="InterPro"/>
</dbReference>
<evidence type="ECO:0000313" key="2">
    <source>
        <dbReference type="Proteomes" id="UP000237105"/>
    </source>
</evidence>
<comment type="caution">
    <text evidence="1">The sequence shown here is derived from an EMBL/GenBank/DDBJ whole genome shotgun (WGS) entry which is preliminary data.</text>
</comment>
<dbReference type="InterPro" id="IPR016024">
    <property type="entry name" value="ARM-type_fold"/>
</dbReference>
<dbReference type="EMBL" id="JXTB01000093">
    <property type="protein sequence ID" value="PON64758.1"/>
    <property type="molecule type" value="Genomic_DNA"/>
</dbReference>
<dbReference type="GO" id="GO:0000159">
    <property type="term" value="C:protein phosphatase type 2A complex"/>
    <property type="evidence" value="ECO:0007669"/>
    <property type="project" value="InterPro"/>
</dbReference>
<dbReference type="STRING" id="3476.A0A2P5CUM3"/>
<organism evidence="1 2">
    <name type="scientific">Parasponia andersonii</name>
    <name type="common">Sponia andersonii</name>
    <dbReference type="NCBI Taxonomy" id="3476"/>
    <lineage>
        <taxon>Eukaryota</taxon>
        <taxon>Viridiplantae</taxon>
        <taxon>Streptophyta</taxon>
        <taxon>Embryophyta</taxon>
        <taxon>Tracheophyta</taxon>
        <taxon>Spermatophyta</taxon>
        <taxon>Magnoliopsida</taxon>
        <taxon>eudicotyledons</taxon>
        <taxon>Gunneridae</taxon>
        <taxon>Pentapetalae</taxon>
        <taxon>rosids</taxon>
        <taxon>fabids</taxon>
        <taxon>Rosales</taxon>
        <taxon>Cannabaceae</taxon>
        <taxon>Parasponia</taxon>
    </lineage>
</organism>
<dbReference type="SUPFAM" id="SSF48371">
    <property type="entry name" value="ARM repeat"/>
    <property type="match status" value="1"/>
</dbReference>
<evidence type="ECO:0000313" key="1">
    <source>
        <dbReference type="EMBL" id="PON64758.1"/>
    </source>
</evidence>
<sequence length="99" mass="11899">MQEVIKVVSMNLFRFVASPETDANLAKRYTCNTDHSFVLKLFDLFDFEDPREREYLKTNLHLLHQKFVVHRLFIRKAINTIIFRYIFQIEKHIAIADLL</sequence>
<dbReference type="Proteomes" id="UP000237105">
    <property type="component" value="Unassembled WGS sequence"/>
</dbReference>
<gene>
    <name evidence="1" type="ORF">PanWU01x14_122330</name>
</gene>
<dbReference type="OrthoDB" id="10264446at2759"/>
<proteinExistence type="predicted"/>